<dbReference type="FunFam" id="2.60.210.10:FF:000005">
    <property type="entry name" value="Ubiquitin carboxyl-terminal hydrolase 13"/>
    <property type="match status" value="1"/>
</dbReference>
<dbReference type="SUPFAM" id="SSF49599">
    <property type="entry name" value="TRAF domain-like"/>
    <property type="match status" value="1"/>
</dbReference>
<keyword evidence="1 2" id="KW-0175">Coiled coil</keyword>
<protein>
    <submittedName>
        <fullName evidence="5">TRAF-like family protein</fullName>
    </submittedName>
</protein>
<proteinExistence type="predicted"/>
<evidence type="ECO:0000256" key="3">
    <source>
        <dbReference type="SAM" id="MobiDB-lite"/>
    </source>
</evidence>
<dbReference type="InterPro" id="IPR050804">
    <property type="entry name" value="MCC"/>
</dbReference>
<evidence type="ECO:0000259" key="4">
    <source>
        <dbReference type="PROSITE" id="PS50144"/>
    </source>
</evidence>
<feature type="region of interest" description="Disordered" evidence="3">
    <location>
        <begin position="157"/>
        <end position="204"/>
    </location>
</feature>
<comment type="caution">
    <text evidence="5">The sequence shown here is derived from an EMBL/GenBank/DDBJ whole genome shotgun (WGS) entry which is preliminary data.</text>
</comment>
<dbReference type="Gene3D" id="2.60.210.10">
    <property type="entry name" value="Apoptosis, Tumor Necrosis Factor Receptor Associated Protein 2, Chain A"/>
    <property type="match status" value="1"/>
</dbReference>
<dbReference type="InterPro" id="IPR002083">
    <property type="entry name" value="MATH/TRAF_dom"/>
</dbReference>
<dbReference type="PROSITE" id="PS50144">
    <property type="entry name" value="MATH"/>
    <property type="match status" value="1"/>
</dbReference>
<dbReference type="InterPro" id="IPR008974">
    <property type="entry name" value="TRAF-like"/>
</dbReference>
<gene>
    <name evidence="5" type="ORF">CCACVL1_01561</name>
</gene>
<organism evidence="5 6">
    <name type="scientific">Corchorus capsularis</name>
    <name type="common">Jute</name>
    <dbReference type="NCBI Taxonomy" id="210143"/>
    <lineage>
        <taxon>Eukaryota</taxon>
        <taxon>Viridiplantae</taxon>
        <taxon>Streptophyta</taxon>
        <taxon>Embryophyta</taxon>
        <taxon>Tracheophyta</taxon>
        <taxon>Spermatophyta</taxon>
        <taxon>Magnoliopsida</taxon>
        <taxon>eudicotyledons</taxon>
        <taxon>Gunneridae</taxon>
        <taxon>Pentapetalae</taxon>
        <taxon>rosids</taxon>
        <taxon>malvids</taxon>
        <taxon>Malvales</taxon>
        <taxon>Malvaceae</taxon>
        <taxon>Grewioideae</taxon>
        <taxon>Apeibeae</taxon>
        <taxon>Corchorus</taxon>
    </lineage>
</organism>
<dbReference type="Gramene" id="OMP06464">
    <property type="protein sequence ID" value="OMP06464"/>
    <property type="gene ID" value="CCACVL1_01561"/>
</dbReference>
<evidence type="ECO:0000313" key="6">
    <source>
        <dbReference type="Proteomes" id="UP000188268"/>
    </source>
</evidence>
<sequence length="424" mass="47821">MESSSSRQVRRFRWKIENFSLIKTKKSYSDIFFVGGNPWRVLIFPKGNNVDHLSIYLDVPDAATVPPGWSRYAKFRFTVINQIDPKNSTSKETSHNFNAEVSDWGFTQLLPLSELRNLKKGFLMNDACLGLVEVDVPTDEIIDLRLLSLVESDSNELNGKEAEISKPEEINIAPPGQGETKSTNQQLPTSQPSSHSETIKPEEYPSEEDMDALFTSLESVLASHGVYSSEEVKDALSIIEEALYMAPLNFFETGKFSTLDKAFKVLSSSDCSSALAVEQKTELLAMGKNLKKLPHRVAKATQDKTLLAEKESVKLTLTHDLENSLNFFEQGKAELKQIELKIASLLEQVDEEQKKKMNILAARMEKFKITNDKKMELEALGKEWPEYEAKVKAAEDELKTVAAEWSRMKDFISSMKESFIKGTN</sequence>
<feature type="compositionally biased region" description="Basic and acidic residues" evidence="3">
    <location>
        <begin position="158"/>
        <end position="169"/>
    </location>
</feature>
<dbReference type="Pfam" id="PF22486">
    <property type="entry name" value="MATH_2"/>
    <property type="match status" value="1"/>
</dbReference>
<evidence type="ECO:0000256" key="1">
    <source>
        <dbReference type="ARBA" id="ARBA00023054"/>
    </source>
</evidence>
<feature type="domain" description="MATH" evidence="4">
    <location>
        <begin position="9"/>
        <end position="134"/>
    </location>
</feature>
<keyword evidence="6" id="KW-1185">Reference proteome</keyword>
<dbReference type="Proteomes" id="UP000188268">
    <property type="component" value="Unassembled WGS sequence"/>
</dbReference>
<dbReference type="EMBL" id="AWWV01004909">
    <property type="protein sequence ID" value="OMP06464.1"/>
    <property type="molecule type" value="Genomic_DNA"/>
</dbReference>
<dbReference type="SMART" id="SM00061">
    <property type="entry name" value="MATH"/>
    <property type="match status" value="1"/>
</dbReference>
<evidence type="ECO:0000256" key="2">
    <source>
        <dbReference type="SAM" id="Coils"/>
    </source>
</evidence>
<dbReference type="PANTHER" id="PTHR46236:SF35">
    <property type="entry name" value="MATH DOMAIN-CONTAINING PROTEIN"/>
    <property type="match status" value="1"/>
</dbReference>
<reference evidence="5 6" key="1">
    <citation type="submission" date="2013-09" db="EMBL/GenBank/DDBJ databases">
        <title>Corchorus capsularis genome sequencing.</title>
        <authorList>
            <person name="Alam M."/>
            <person name="Haque M.S."/>
            <person name="Islam M.S."/>
            <person name="Emdad E.M."/>
            <person name="Islam M.M."/>
            <person name="Ahmed B."/>
            <person name="Halim A."/>
            <person name="Hossen Q.M.M."/>
            <person name="Hossain M.Z."/>
            <person name="Ahmed R."/>
            <person name="Khan M.M."/>
            <person name="Islam R."/>
            <person name="Rashid M.M."/>
            <person name="Khan S.A."/>
            <person name="Rahman M.S."/>
            <person name="Alam M."/>
        </authorList>
    </citation>
    <scope>NUCLEOTIDE SEQUENCE [LARGE SCALE GENOMIC DNA]</scope>
    <source>
        <strain evidence="6">cv. CVL-1</strain>
        <tissue evidence="5">Whole seedling</tissue>
    </source>
</reference>
<dbReference type="CDD" id="cd00121">
    <property type="entry name" value="MATH"/>
    <property type="match status" value="1"/>
</dbReference>
<name>A0A1R3KHF1_COCAP</name>
<feature type="compositionally biased region" description="Polar residues" evidence="3">
    <location>
        <begin position="179"/>
        <end position="196"/>
    </location>
</feature>
<dbReference type="AlphaFoldDB" id="A0A1R3KHF1"/>
<dbReference type="OMA" id="HDACLVE"/>
<feature type="coiled-coil region" evidence="2">
    <location>
        <begin position="328"/>
        <end position="397"/>
    </location>
</feature>
<dbReference type="OrthoDB" id="974022at2759"/>
<dbReference type="PANTHER" id="PTHR46236">
    <property type="entry name" value="TRAF-LIKE SUPERFAMILY PROTEIN"/>
    <property type="match status" value="1"/>
</dbReference>
<dbReference type="STRING" id="210143.A0A1R3KHF1"/>
<evidence type="ECO:0000313" key="5">
    <source>
        <dbReference type="EMBL" id="OMP06464.1"/>
    </source>
</evidence>
<accession>A0A1R3KHF1</accession>